<dbReference type="AlphaFoldDB" id="A0AAV4PQE1"/>
<comment type="caution">
    <text evidence="1">The sequence shown here is derived from an EMBL/GenBank/DDBJ whole genome shotgun (WGS) entry which is preliminary data.</text>
</comment>
<proteinExistence type="predicted"/>
<name>A0AAV4PQE1_CAEEX</name>
<evidence type="ECO:0000313" key="1">
    <source>
        <dbReference type="EMBL" id="GIX99208.1"/>
    </source>
</evidence>
<evidence type="ECO:0000313" key="2">
    <source>
        <dbReference type="Proteomes" id="UP001054945"/>
    </source>
</evidence>
<accession>A0AAV4PQE1</accession>
<protein>
    <submittedName>
        <fullName evidence="1">Uncharacterized protein</fullName>
    </submittedName>
</protein>
<dbReference type="EMBL" id="BPLR01005016">
    <property type="protein sequence ID" value="GIX99208.1"/>
    <property type="molecule type" value="Genomic_DNA"/>
</dbReference>
<gene>
    <name evidence="1" type="primary">AVEN_76703_1</name>
    <name evidence="1" type="ORF">CEXT_425481</name>
</gene>
<sequence>MEKDSDDHKIQKRPTVLLNRLVYALQNAIQPDEVVNRQHQELERRGYPKHYWKCYFNAVSCFKRKRQPISYSLMESQSYGPVECFTCSEIFRLHSYYRNGSFQCVFPCEVSNEIPSVQKPKSLFAR</sequence>
<reference evidence="1 2" key="1">
    <citation type="submission" date="2021-06" db="EMBL/GenBank/DDBJ databases">
        <title>Caerostris extrusa draft genome.</title>
        <authorList>
            <person name="Kono N."/>
            <person name="Arakawa K."/>
        </authorList>
    </citation>
    <scope>NUCLEOTIDE SEQUENCE [LARGE SCALE GENOMIC DNA]</scope>
</reference>
<organism evidence="1 2">
    <name type="scientific">Caerostris extrusa</name>
    <name type="common">Bark spider</name>
    <name type="synonym">Caerostris bankana</name>
    <dbReference type="NCBI Taxonomy" id="172846"/>
    <lineage>
        <taxon>Eukaryota</taxon>
        <taxon>Metazoa</taxon>
        <taxon>Ecdysozoa</taxon>
        <taxon>Arthropoda</taxon>
        <taxon>Chelicerata</taxon>
        <taxon>Arachnida</taxon>
        <taxon>Araneae</taxon>
        <taxon>Araneomorphae</taxon>
        <taxon>Entelegynae</taxon>
        <taxon>Araneoidea</taxon>
        <taxon>Araneidae</taxon>
        <taxon>Caerostris</taxon>
    </lineage>
</organism>
<keyword evidence="2" id="KW-1185">Reference proteome</keyword>
<dbReference type="Proteomes" id="UP001054945">
    <property type="component" value="Unassembled WGS sequence"/>
</dbReference>